<proteinExistence type="inferred from homology"/>
<dbReference type="AlphaFoldDB" id="A0A951P712"/>
<dbReference type="InterPro" id="IPR051473">
    <property type="entry name" value="P2Ox-like"/>
</dbReference>
<protein>
    <submittedName>
        <fullName evidence="8">GMC family oxidoreductase</fullName>
    </submittedName>
</protein>
<keyword evidence="4" id="KW-0274">FAD</keyword>
<dbReference type="InterPro" id="IPR036188">
    <property type="entry name" value="FAD/NAD-bd_sf"/>
</dbReference>
<comment type="cofactor">
    <cofactor evidence="1">
        <name>FAD</name>
        <dbReference type="ChEBI" id="CHEBI:57692"/>
    </cofactor>
</comment>
<dbReference type="Proteomes" id="UP000707356">
    <property type="component" value="Unassembled WGS sequence"/>
</dbReference>
<sequence length="560" mass="61651">MIIDAFTISADEELTTDICIVGAGPAGITLARELAGQDFRVCLLESGGFEKPDAATRSLGEVETLGDFVQIGTENRNRRFGGNSSYWGVNLPHTEIGLRLVPLDRADFEQRDWVPHSGWPFTYDDLLPYYERAQSVIGSGPFAYEAEDWADADAPQLKFASDRLQTRIFQFGNGALFFDQYRRTLSQSKNVTTLLHANAVELETDDSGRTVTRVRVATVEGKAFWIRAQQVILAAGAVENTHLLLLSNKTQASGLGNQHDQVGRYFMDHPLVHGGLFIPSDPSLFNRTALYDLRQVNGVSIMGGLTLSDAALHREKLLNIAAWIFPRAKQFRSAEAIASLKVLLSGKGLTGGLKTLQHHAQTIMSGLDDVSESIWRKVSGQSLPYWPTLANGGWSHLQDHKESVYGVFEVLHITEQTPDPENRLVLGAGTDQLGRQAICHVSCWSEQDKDGIRRAWQVLSEEIERAGLGQFIPETEDGEFILASPGASHHIGVTRMHNDPKQGVVDANCQVHGLSNLFISSSSVFPTGGYANPTLTIVALSLRLADRIKAMMQCRVLERC</sequence>
<feature type="domain" description="FAD dependent oxidoreductase" evidence="6">
    <location>
        <begin position="17"/>
        <end position="238"/>
    </location>
</feature>
<dbReference type="GO" id="GO:0016614">
    <property type="term" value="F:oxidoreductase activity, acting on CH-OH group of donors"/>
    <property type="evidence" value="ECO:0007669"/>
    <property type="project" value="InterPro"/>
</dbReference>
<accession>A0A951P712</accession>
<evidence type="ECO:0000256" key="3">
    <source>
        <dbReference type="ARBA" id="ARBA00022630"/>
    </source>
</evidence>
<keyword evidence="5" id="KW-0560">Oxidoreductase</keyword>
<name>A0A951P712_9CYAN</name>
<reference evidence="8" key="1">
    <citation type="submission" date="2021-05" db="EMBL/GenBank/DDBJ databases">
        <authorList>
            <person name="Pietrasiak N."/>
            <person name="Ward R."/>
            <person name="Stajich J.E."/>
            <person name="Kurbessoian T."/>
        </authorList>
    </citation>
    <scope>NUCLEOTIDE SEQUENCE</scope>
    <source>
        <strain evidence="8">GSE-TBD4-15B</strain>
    </source>
</reference>
<dbReference type="InterPro" id="IPR007867">
    <property type="entry name" value="GMC_OxRtase_C"/>
</dbReference>
<feature type="domain" description="Glucose-methanol-choline oxidoreductase C-terminal" evidence="7">
    <location>
        <begin position="419"/>
        <end position="540"/>
    </location>
</feature>
<dbReference type="InterPro" id="IPR006076">
    <property type="entry name" value="FAD-dep_OxRdtase"/>
</dbReference>
<dbReference type="PANTHER" id="PTHR42784:SF1">
    <property type="entry name" value="PYRANOSE 2-OXIDASE"/>
    <property type="match status" value="1"/>
</dbReference>
<evidence type="ECO:0000256" key="1">
    <source>
        <dbReference type="ARBA" id="ARBA00001974"/>
    </source>
</evidence>
<reference evidence="8" key="2">
    <citation type="journal article" date="2022" name="Microbiol. Resour. Announc.">
        <title>Metagenome Sequencing to Explore Phylogenomics of Terrestrial Cyanobacteria.</title>
        <authorList>
            <person name="Ward R.D."/>
            <person name="Stajich J.E."/>
            <person name="Johansen J.R."/>
            <person name="Huntemann M."/>
            <person name="Clum A."/>
            <person name="Foster B."/>
            <person name="Foster B."/>
            <person name="Roux S."/>
            <person name="Palaniappan K."/>
            <person name="Varghese N."/>
            <person name="Mukherjee S."/>
            <person name="Reddy T.B.K."/>
            <person name="Daum C."/>
            <person name="Copeland A."/>
            <person name="Chen I.A."/>
            <person name="Ivanova N.N."/>
            <person name="Kyrpides N.C."/>
            <person name="Shapiro N."/>
            <person name="Eloe-Fadrosh E.A."/>
            <person name="Pietrasiak N."/>
        </authorList>
    </citation>
    <scope>NUCLEOTIDE SEQUENCE</scope>
    <source>
        <strain evidence="8">GSE-TBD4-15B</strain>
    </source>
</reference>
<evidence type="ECO:0000256" key="2">
    <source>
        <dbReference type="ARBA" id="ARBA00010790"/>
    </source>
</evidence>
<evidence type="ECO:0000313" key="8">
    <source>
        <dbReference type="EMBL" id="MBW4463947.1"/>
    </source>
</evidence>
<dbReference type="PANTHER" id="PTHR42784">
    <property type="entry name" value="PYRANOSE 2-OXIDASE"/>
    <property type="match status" value="1"/>
</dbReference>
<dbReference type="Pfam" id="PF05199">
    <property type="entry name" value="GMC_oxred_C"/>
    <property type="match status" value="1"/>
</dbReference>
<evidence type="ECO:0000256" key="4">
    <source>
        <dbReference type="ARBA" id="ARBA00022827"/>
    </source>
</evidence>
<comment type="similarity">
    <text evidence="2">Belongs to the GMC oxidoreductase family.</text>
</comment>
<dbReference type="Pfam" id="PF01266">
    <property type="entry name" value="DAO"/>
    <property type="match status" value="1"/>
</dbReference>
<gene>
    <name evidence="8" type="ORF">KME07_00695</name>
</gene>
<evidence type="ECO:0000259" key="6">
    <source>
        <dbReference type="Pfam" id="PF01266"/>
    </source>
</evidence>
<dbReference type="SUPFAM" id="SSF51905">
    <property type="entry name" value="FAD/NAD(P)-binding domain"/>
    <property type="match status" value="1"/>
</dbReference>
<evidence type="ECO:0000256" key="5">
    <source>
        <dbReference type="ARBA" id="ARBA00023002"/>
    </source>
</evidence>
<comment type="caution">
    <text evidence="8">The sequence shown here is derived from an EMBL/GenBank/DDBJ whole genome shotgun (WGS) entry which is preliminary data.</text>
</comment>
<keyword evidence="3" id="KW-0285">Flavoprotein</keyword>
<dbReference type="Gene3D" id="3.50.50.60">
    <property type="entry name" value="FAD/NAD(P)-binding domain"/>
    <property type="match status" value="2"/>
</dbReference>
<dbReference type="EMBL" id="JAHHHV010000003">
    <property type="protein sequence ID" value="MBW4463947.1"/>
    <property type="molecule type" value="Genomic_DNA"/>
</dbReference>
<organism evidence="8 9">
    <name type="scientific">Pegethrix bostrychoides GSE-TBD4-15B</name>
    <dbReference type="NCBI Taxonomy" id="2839662"/>
    <lineage>
        <taxon>Bacteria</taxon>
        <taxon>Bacillati</taxon>
        <taxon>Cyanobacteriota</taxon>
        <taxon>Cyanophyceae</taxon>
        <taxon>Oculatellales</taxon>
        <taxon>Oculatellaceae</taxon>
        <taxon>Pegethrix</taxon>
    </lineage>
</organism>
<evidence type="ECO:0000259" key="7">
    <source>
        <dbReference type="Pfam" id="PF05199"/>
    </source>
</evidence>
<evidence type="ECO:0000313" key="9">
    <source>
        <dbReference type="Proteomes" id="UP000707356"/>
    </source>
</evidence>